<proteinExistence type="predicted"/>
<evidence type="ECO:0000256" key="2">
    <source>
        <dbReference type="ARBA" id="ARBA00023315"/>
    </source>
</evidence>
<evidence type="ECO:0000313" key="4">
    <source>
        <dbReference type="EMBL" id="PRW59231.1"/>
    </source>
</evidence>
<dbReference type="PANTHER" id="PTHR43626:SF4">
    <property type="entry name" value="GCN5-RELATED N-ACETYLTRANSFERASE 2, CHLOROPLASTIC"/>
    <property type="match status" value="1"/>
</dbReference>
<keyword evidence="1" id="KW-0808">Transferase</keyword>
<dbReference type="PROSITE" id="PS51186">
    <property type="entry name" value="GNAT"/>
    <property type="match status" value="1"/>
</dbReference>
<keyword evidence="2" id="KW-0012">Acyltransferase</keyword>
<gene>
    <name evidence="4" type="ORF">C2E21_2279</name>
</gene>
<dbReference type="GO" id="GO:0008080">
    <property type="term" value="F:N-acetyltransferase activity"/>
    <property type="evidence" value="ECO:0007669"/>
    <property type="project" value="InterPro"/>
</dbReference>
<dbReference type="GO" id="GO:0005737">
    <property type="term" value="C:cytoplasm"/>
    <property type="evidence" value="ECO:0007669"/>
    <property type="project" value="TreeGrafter"/>
</dbReference>
<dbReference type="CDD" id="cd04301">
    <property type="entry name" value="NAT_SF"/>
    <property type="match status" value="1"/>
</dbReference>
<dbReference type="Proteomes" id="UP000239899">
    <property type="component" value="Unassembled WGS sequence"/>
</dbReference>
<name>A0A2P6TYU1_CHLSO</name>
<sequence length="133" mass="14086">MRRVRSNPGSWQTCCSSGRRVLVGFARAVGDAALVATLHDVAVLPELQGLGLGRSLLVRLLRQLDASGIVDVGLLAPDASRGFFAACDFGRDTEESTVMTLSGPGVAARRGQPLRGMAVHLKGPAQAQWLQHL</sequence>
<dbReference type="UniPathway" id="UPA00113">
    <property type="reaction ID" value="UER00529"/>
</dbReference>
<dbReference type="InterPro" id="IPR016181">
    <property type="entry name" value="Acyl_CoA_acyltransferase"/>
</dbReference>
<dbReference type="PANTHER" id="PTHR43626">
    <property type="entry name" value="ACYL-COA N-ACYLTRANSFERASE"/>
    <property type="match status" value="1"/>
</dbReference>
<evidence type="ECO:0000313" key="5">
    <source>
        <dbReference type="Proteomes" id="UP000239899"/>
    </source>
</evidence>
<reference evidence="4 5" key="1">
    <citation type="journal article" date="2018" name="Plant J.">
        <title>Genome sequences of Chlorella sorokiniana UTEX 1602 and Micractinium conductrix SAG 241.80: implications to maltose excretion by a green alga.</title>
        <authorList>
            <person name="Arriola M.B."/>
            <person name="Velmurugan N."/>
            <person name="Zhang Y."/>
            <person name="Plunkett M.H."/>
            <person name="Hondzo H."/>
            <person name="Barney B.M."/>
        </authorList>
    </citation>
    <scope>NUCLEOTIDE SEQUENCE [LARGE SCALE GENOMIC DNA]</scope>
    <source>
        <strain evidence="5">UTEX 1602</strain>
    </source>
</reference>
<comment type="caution">
    <text evidence="4">The sequence shown here is derived from an EMBL/GenBank/DDBJ whole genome shotgun (WGS) entry which is preliminary data.</text>
</comment>
<dbReference type="GO" id="GO:0006048">
    <property type="term" value="P:UDP-N-acetylglucosamine biosynthetic process"/>
    <property type="evidence" value="ECO:0007669"/>
    <property type="project" value="UniProtKB-UniPathway"/>
</dbReference>
<evidence type="ECO:0000256" key="1">
    <source>
        <dbReference type="ARBA" id="ARBA00022679"/>
    </source>
</evidence>
<dbReference type="InterPro" id="IPR045039">
    <property type="entry name" value="NSI-like"/>
</dbReference>
<keyword evidence="5" id="KW-1185">Reference proteome</keyword>
<protein>
    <submittedName>
        <fullName evidence="4">Acetyltransferase NSI</fullName>
    </submittedName>
</protein>
<dbReference type="SUPFAM" id="SSF55729">
    <property type="entry name" value="Acyl-CoA N-acyltransferases (Nat)"/>
    <property type="match status" value="1"/>
</dbReference>
<dbReference type="EMBL" id="LHPG02000004">
    <property type="protein sequence ID" value="PRW59231.1"/>
    <property type="molecule type" value="Genomic_DNA"/>
</dbReference>
<feature type="domain" description="N-acetyltransferase" evidence="3">
    <location>
        <begin position="1"/>
        <end position="115"/>
    </location>
</feature>
<dbReference type="AlphaFoldDB" id="A0A2P6TYU1"/>
<evidence type="ECO:0000259" key="3">
    <source>
        <dbReference type="PROSITE" id="PS51186"/>
    </source>
</evidence>
<dbReference type="InterPro" id="IPR000182">
    <property type="entry name" value="GNAT_dom"/>
</dbReference>
<dbReference type="Gene3D" id="3.40.630.30">
    <property type="match status" value="1"/>
</dbReference>
<dbReference type="STRING" id="3076.A0A2P6TYU1"/>
<accession>A0A2P6TYU1</accession>
<organism evidence="4 5">
    <name type="scientific">Chlorella sorokiniana</name>
    <name type="common">Freshwater green alga</name>
    <dbReference type="NCBI Taxonomy" id="3076"/>
    <lineage>
        <taxon>Eukaryota</taxon>
        <taxon>Viridiplantae</taxon>
        <taxon>Chlorophyta</taxon>
        <taxon>core chlorophytes</taxon>
        <taxon>Trebouxiophyceae</taxon>
        <taxon>Chlorellales</taxon>
        <taxon>Chlorellaceae</taxon>
        <taxon>Chlorella clade</taxon>
        <taxon>Chlorella</taxon>
    </lineage>
</organism>
<dbReference type="Pfam" id="PF00583">
    <property type="entry name" value="Acetyltransf_1"/>
    <property type="match status" value="1"/>
</dbReference>
<dbReference type="OrthoDB" id="2744543at2759"/>